<dbReference type="Gene3D" id="3.10.100.10">
    <property type="entry name" value="Mannose-Binding Protein A, subunit A"/>
    <property type="match status" value="1"/>
</dbReference>
<dbReference type="AlphaFoldDB" id="A0A8S1D905"/>
<reference evidence="1 2" key="1">
    <citation type="submission" date="2020-04" db="EMBL/GenBank/DDBJ databases">
        <authorList>
            <person name="Alioto T."/>
            <person name="Alioto T."/>
            <person name="Gomez Garrido J."/>
        </authorList>
    </citation>
    <scope>NUCLEOTIDE SEQUENCE [LARGE SCALE GENOMIC DNA]</scope>
</reference>
<accession>A0A8S1D905</accession>
<evidence type="ECO:0000313" key="2">
    <source>
        <dbReference type="Proteomes" id="UP000494165"/>
    </source>
</evidence>
<dbReference type="InterPro" id="IPR016186">
    <property type="entry name" value="C-type_lectin-like/link_sf"/>
</dbReference>
<keyword evidence="2" id="KW-1185">Reference proteome</keyword>
<sequence>MDYAIPIEMGERVLSKAYRLGEWKTSCGVRFLISKSRLRWKDSLDFCCSLGMRLVSIQSFEKLMCLESVVPNEELQWCSPEFKDFVKSSVNLNSTYSGKKVPQRCVKAKNSKAEGVRLSVDNCEINLHAICEARLPAESHVQEVFNECKLTHRVAQREIDKLRSMNLDSFSFKMKVF</sequence>
<organism evidence="1 2">
    <name type="scientific">Cloeon dipterum</name>
    <dbReference type="NCBI Taxonomy" id="197152"/>
    <lineage>
        <taxon>Eukaryota</taxon>
        <taxon>Metazoa</taxon>
        <taxon>Ecdysozoa</taxon>
        <taxon>Arthropoda</taxon>
        <taxon>Hexapoda</taxon>
        <taxon>Insecta</taxon>
        <taxon>Pterygota</taxon>
        <taxon>Palaeoptera</taxon>
        <taxon>Ephemeroptera</taxon>
        <taxon>Pisciforma</taxon>
        <taxon>Baetidae</taxon>
        <taxon>Cloeon</taxon>
    </lineage>
</organism>
<evidence type="ECO:0008006" key="3">
    <source>
        <dbReference type="Google" id="ProtNLM"/>
    </source>
</evidence>
<evidence type="ECO:0000313" key="1">
    <source>
        <dbReference type="EMBL" id="CAB3378807.1"/>
    </source>
</evidence>
<comment type="caution">
    <text evidence="1">The sequence shown here is derived from an EMBL/GenBank/DDBJ whole genome shotgun (WGS) entry which is preliminary data.</text>
</comment>
<dbReference type="EMBL" id="CADEPI010000173">
    <property type="protein sequence ID" value="CAB3378807.1"/>
    <property type="molecule type" value="Genomic_DNA"/>
</dbReference>
<proteinExistence type="predicted"/>
<dbReference type="Proteomes" id="UP000494165">
    <property type="component" value="Unassembled WGS sequence"/>
</dbReference>
<dbReference type="InterPro" id="IPR016187">
    <property type="entry name" value="CTDL_fold"/>
</dbReference>
<dbReference type="SUPFAM" id="SSF56436">
    <property type="entry name" value="C-type lectin-like"/>
    <property type="match status" value="1"/>
</dbReference>
<protein>
    <recommendedName>
        <fullName evidence="3">C-type lectin domain-containing protein</fullName>
    </recommendedName>
</protein>
<gene>
    <name evidence="1" type="ORF">CLODIP_2_CD00553</name>
</gene>
<name>A0A8S1D905_9INSE</name>